<dbReference type="InterPro" id="IPR046371">
    <property type="entry name" value="Bcl-2_BH1-3"/>
</dbReference>
<keyword evidence="2" id="KW-0053">Apoptosis</keyword>
<dbReference type="InterPro" id="IPR002475">
    <property type="entry name" value="Bcl2-like"/>
</dbReference>
<dbReference type="Pfam" id="PF00452">
    <property type="entry name" value="Bcl-2"/>
    <property type="match status" value="1"/>
</dbReference>
<dbReference type="GO" id="GO:0051400">
    <property type="term" value="F:BH domain binding"/>
    <property type="evidence" value="ECO:0007669"/>
    <property type="project" value="TreeGrafter"/>
</dbReference>
<comment type="similarity">
    <text evidence="1">Belongs to the Bcl-2 family.</text>
</comment>
<evidence type="ECO:0000313" key="4">
    <source>
        <dbReference type="EMBL" id="CAL5141029.1"/>
    </source>
</evidence>
<gene>
    <name evidence="4" type="ORF">CDAUBV1_LOCUS16312</name>
</gene>
<evidence type="ECO:0000256" key="1">
    <source>
        <dbReference type="ARBA" id="ARBA00009458"/>
    </source>
</evidence>
<feature type="domain" description="Bcl-2 Bcl-2 homology region 1-3" evidence="3">
    <location>
        <begin position="58"/>
        <end position="156"/>
    </location>
</feature>
<dbReference type="PROSITE" id="PS50062">
    <property type="entry name" value="BCL2_FAMILY"/>
    <property type="match status" value="1"/>
</dbReference>
<dbReference type="SMART" id="SM00337">
    <property type="entry name" value="BCL"/>
    <property type="match status" value="1"/>
</dbReference>
<name>A0AAV2TUB3_CALDB</name>
<proteinExistence type="inferred from homology"/>
<dbReference type="EMBL" id="CAXLJL010000822">
    <property type="protein sequence ID" value="CAL5141029.1"/>
    <property type="molecule type" value="Genomic_DNA"/>
</dbReference>
<dbReference type="Proteomes" id="UP001497525">
    <property type="component" value="Unassembled WGS sequence"/>
</dbReference>
<evidence type="ECO:0000259" key="3">
    <source>
        <dbReference type="SMART" id="SM00337"/>
    </source>
</evidence>
<comment type="caution">
    <text evidence="4">The sequence shown here is derived from an EMBL/GenBank/DDBJ whole genome shotgun (WGS) entry which is preliminary data.</text>
</comment>
<evidence type="ECO:0000256" key="2">
    <source>
        <dbReference type="ARBA" id="ARBA00022703"/>
    </source>
</evidence>
<dbReference type="PROSITE" id="PS01258">
    <property type="entry name" value="BH2"/>
    <property type="match status" value="1"/>
</dbReference>
<protein>
    <recommendedName>
        <fullName evidence="3">Bcl-2 Bcl-2 homology region 1-3 domain-containing protein</fullName>
    </recommendedName>
</protein>
<dbReference type="PANTHER" id="PTHR11256">
    <property type="entry name" value="BCL-2 RELATED"/>
    <property type="match status" value="1"/>
</dbReference>
<dbReference type="GO" id="GO:0001836">
    <property type="term" value="P:release of cytochrome c from mitochondria"/>
    <property type="evidence" value="ECO:0007669"/>
    <property type="project" value="TreeGrafter"/>
</dbReference>
<dbReference type="CDD" id="cd06845">
    <property type="entry name" value="Bcl-2_like"/>
    <property type="match status" value="1"/>
</dbReference>
<dbReference type="InterPro" id="IPR020726">
    <property type="entry name" value="Bcl2_BH2_motif_CS"/>
</dbReference>
<dbReference type="InterPro" id="IPR026298">
    <property type="entry name" value="Bcl-2_fam"/>
</dbReference>
<dbReference type="GO" id="GO:0008630">
    <property type="term" value="P:intrinsic apoptotic signaling pathway in response to DNA damage"/>
    <property type="evidence" value="ECO:0007669"/>
    <property type="project" value="TreeGrafter"/>
</dbReference>
<dbReference type="GO" id="GO:0097192">
    <property type="term" value="P:extrinsic apoptotic signaling pathway in absence of ligand"/>
    <property type="evidence" value="ECO:0007669"/>
    <property type="project" value="TreeGrafter"/>
</dbReference>
<organism evidence="4 5">
    <name type="scientific">Calicophoron daubneyi</name>
    <name type="common">Rumen fluke</name>
    <name type="synonym">Paramphistomum daubneyi</name>
    <dbReference type="NCBI Taxonomy" id="300641"/>
    <lineage>
        <taxon>Eukaryota</taxon>
        <taxon>Metazoa</taxon>
        <taxon>Spiralia</taxon>
        <taxon>Lophotrochozoa</taxon>
        <taxon>Platyhelminthes</taxon>
        <taxon>Trematoda</taxon>
        <taxon>Digenea</taxon>
        <taxon>Plagiorchiida</taxon>
        <taxon>Pronocephalata</taxon>
        <taxon>Paramphistomoidea</taxon>
        <taxon>Paramphistomidae</taxon>
        <taxon>Calicophoron</taxon>
    </lineage>
</organism>
<dbReference type="SUPFAM" id="SSF56854">
    <property type="entry name" value="Bcl-2 inhibitors of programmed cell death"/>
    <property type="match status" value="1"/>
</dbReference>
<dbReference type="InterPro" id="IPR036834">
    <property type="entry name" value="Bcl-2-like_sf"/>
</dbReference>
<sequence length="202" mass="22819">MKPHQSNFQICTFTLCQSFILSSLDKADERRYLLQEKLSGSSIPLSSVPNGEKIVACLLELVKEFDNRVSQLPTMTVSLVSNSKHDSVQDSYIEVLDGVLDSKNWGRIVAVFAFLRMLALELVKRGREDEVVMLIELTSSYCTEQLRSWITSHGGWSALLYFVHSEPIEDNSALCVLWKIRDAFVSVVNTTCQIFESLTDFA</sequence>
<dbReference type="GO" id="GO:0005741">
    <property type="term" value="C:mitochondrial outer membrane"/>
    <property type="evidence" value="ECO:0007669"/>
    <property type="project" value="TreeGrafter"/>
</dbReference>
<dbReference type="AlphaFoldDB" id="A0AAV2TUB3"/>
<dbReference type="PRINTS" id="PR01862">
    <property type="entry name" value="BCL2FAMILY"/>
</dbReference>
<dbReference type="GO" id="GO:0042981">
    <property type="term" value="P:regulation of apoptotic process"/>
    <property type="evidence" value="ECO:0007669"/>
    <property type="project" value="InterPro"/>
</dbReference>
<evidence type="ECO:0000313" key="5">
    <source>
        <dbReference type="Proteomes" id="UP001497525"/>
    </source>
</evidence>
<accession>A0AAV2TUB3</accession>
<reference evidence="4" key="1">
    <citation type="submission" date="2024-06" db="EMBL/GenBank/DDBJ databases">
        <authorList>
            <person name="Liu X."/>
            <person name="Lenzi L."/>
            <person name="Haldenby T S."/>
            <person name="Uol C."/>
        </authorList>
    </citation>
    <scope>NUCLEOTIDE SEQUENCE</scope>
</reference>
<dbReference type="Gene3D" id="1.10.437.10">
    <property type="entry name" value="Blc2-like"/>
    <property type="match status" value="1"/>
</dbReference>